<dbReference type="PANTHER" id="PTHR45749">
    <property type="match status" value="1"/>
</dbReference>
<proteinExistence type="predicted"/>
<dbReference type="RefSeq" id="XP_028129925.1">
    <property type="nucleotide sequence ID" value="XM_028274124.1"/>
</dbReference>
<dbReference type="InParanoid" id="A0A6P7F8Y3"/>
<sequence>MNILNDVICSLIETPFSRRQNQERLVIISMGRPLQNLTILSTDKTKDNRPFSRSFKTIWYENHKWLSGSYFKNSLFCWPCLLLSNLKQNVWVSQGYSDLKNLSASVKKHESSKEHLNNCLGLKRLEKNKQTIDSALAGQISLYNKIYNEEIEEIDVTILLAKQELAFRGRDESHNSSNMGNFKEIFNLVVKRDQEIQDHVKK</sequence>
<name>A0A6P7F8Y3_DIAVI</name>
<dbReference type="AlphaFoldDB" id="A0A6P7F8Y3"/>
<organism evidence="1">
    <name type="scientific">Diabrotica virgifera virgifera</name>
    <name type="common">western corn rootworm</name>
    <dbReference type="NCBI Taxonomy" id="50390"/>
    <lineage>
        <taxon>Eukaryota</taxon>
        <taxon>Metazoa</taxon>
        <taxon>Ecdysozoa</taxon>
        <taxon>Arthropoda</taxon>
        <taxon>Hexapoda</taxon>
        <taxon>Insecta</taxon>
        <taxon>Pterygota</taxon>
        <taxon>Neoptera</taxon>
        <taxon>Endopterygota</taxon>
        <taxon>Coleoptera</taxon>
        <taxon>Polyphaga</taxon>
        <taxon>Cucujiformia</taxon>
        <taxon>Chrysomeloidea</taxon>
        <taxon>Chrysomelidae</taxon>
        <taxon>Galerucinae</taxon>
        <taxon>Diabroticina</taxon>
        <taxon>Diabroticites</taxon>
        <taxon>Diabrotica</taxon>
    </lineage>
</organism>
<accession>A0A6P7F8Y3</accession>
<dbReference type="PANTHER" id="PTHR45749:SF28">
    <property type="entry name" value="ZINC FINGER MYM-TYPE PROTEIN 1-LIKE-RELATED"/>
    <property type="match status" value="1"/>
</dbReference>
<reference evidence="1" key="1">
    <citation type="submission" date="2025-08" db="UniProtKB">
        <authorList>
            <consortium name="RefSeq"/>
        </authorList>
    </citation>
    <scope>IDENTIFICATION</scope>
    <source>
        <tissue evidence="1">Whole insect</tissue>
    </source>
</reference>
<evidence type="ECO:0000313" key="1">
    <source>
        <dbReference type="RefSeq" id="XP_028129925.1"/>
    </source>
</evidence>
<protein>
    <submittedName>
        <fullName evidence="1">Zinc finger MYM-type protein 1-like isoform X1</fullName>
    </submittedName>
</protein>
<gene>
    <name evidence="1" type="primary">LOC114325970</name>
</gene>